<accession>A0ABQ8XSM5</accession>
<dbReference type="Proteomes" id="UP001150062">
    <property type="component" value="Unassembled WGS sequence"/>
</dbReference>
<protein>
    <submittedName>
        <fullName evidence="2">Leucine-rich repeat</fullName>
    </submittedName>
</protein>
<keyword evidence="3" id="KW-1185">Reference proteome</keyword>
<dbReference type="SMART" id="SM00368">
    <property type="entry name" value="LRR_RI"/>
    <property type="match status" value="6"/>
</dbReference>
<dbReference type="PANTHER" id="PTHR24112:SF66">
    <property type="entry name" value="LEUCINE-RICH REPEAT, ISOFORM F"/>
    <property type="match status" value="1"/>
</dbReference>
<reference evidence="2" key="1">
    <citation type="submission" date="2022-08" db="EMBL/GenBank/DDBJ databases">
        <title>Novel sulfate-reducing endosymbionts in the free-living metamonad Anaeramoeba.</title>
        <authorList>
            <person name="Jerlstrom-Hultqvist J."/>
            <person name="Cepicka I."/>
            <person name="Gallot-Lavallee L."/>
            <person name="Salas-Leiva D."/>
            <person name="Curtis B.A."/>
            <person name="Zahonova K."/>
            <person name="Pipaliya S."/>
            <person name="Dacks J."/>
            <person name="Roger A.J."/>
        </authorList>
    </citation>
    <scope>NUCLEOTIDE SEQUENCE</scope>
    <source>
        <strain evidence="2">Schooner1</strain>
    </source>
</reference>
<name>A0ABQ8XSM5_9EUKA</name>
<dbReference type="InterPro" id="IPR032675">
    <property type="entry name" value="LRR_dom_sf"/>
</dbReference>
<comment type="caution">
    <text evidence="2">The sequence shown here is derived from an EMBL/GenBank/DDBJ whole genome shotgun (WGS) entry which is preliminary data.</text>
</comment>
<dbReference type="InterPro" id="IPR001611">
    <property type="entry name" value="Leu-rich_rpt"/>
</dbReference>
<evidence type="ECO:0000313" key="3">
    <source>
        <dbReference type="Proteomes" id="UP001150062"/>
    </source>
</evidence>
<dbReference type="SUPFAM" id="SSF52047">
    <property type="entry name" value="RNI-like"/>
    <property type="match status" value="2"/>
</dbReference>
<dbReference type="Pfam" id="PF00560">
    <property type="entry name" value="LRR_1"/>
    <property type="match status" value="2"/>
</dbReference>
<evidence type="ECO:0000313" key="2">
    <source>
        <dbReference type="EMBL" id="KAJ6235434.1"/>
    </source>
</evidence>
<evidence type="ECO:0000256" key="1">
    <source>
        <dbReference type="SAM" id="MobiDB-lite"/>
    </source>
</evidence>
<dbReference type="Gene3D" id="3.80.10.10">
    <property type="entry name" value="Ribonuclease Inhibitor"/>
    <property type="match status" value="1"/>
</dbReference>
<organism evidence="2 3">
    <name type="scientific">Anaeramoeba flamelloides</name>
    <dbReference type="NCBI Taxonomy" id="1746091"/>
    <lineage>
        <taxon>Eukaryota</taxon>
        <taxon>Metamonada</taxon>
        <taxon>Anaeramoebidae</taxon>
        <taxon>Anaeramoeba</taxon>
    </lineage>
</organism>
<feature type="compositionally biased region" description="Polar residues" evidence="1">
    <location>
        <begin position="721"/>
        <end position="730"/>
    </location>
</feature>
<feature type="compositionally biased region" description="Basic and acidic residues" evidence="1">
    <location>
        <begin position="731"/>
        <end position="743"/>
    </location>
</feature>
<feature type="compositionally biased region" description="Basic residues" evidence="1">
    <location>
        <begin position="701"/>
        <end position="712"/>
    </location>
</feature>
<feature type="region of interest" description="Disordered" evidence="1">
    <location>
        <begin position="700"/>
        <end position="757"/>
    </location>
</feature>
<dbReference type="PANTHER" id="PTHR24112">
    <property type="entry name" value="LEUCINE-RICH REPEAT, ISOFORM F-RELATED"/>
    <property type="match status" value="1"/>
</dbReference>
<dbReference type="InterPro" id="IPR051279">
    <property type="entry name" value="PP1-Reg/Actin-Interact_Protein"/>
</dbReference>
<gene>
    <name evidence="2" type="ORF">M0813_03580</name>
</gene>
<proteinExistence type="predicted"/>
<sequence length="757" mass="86471">MSKSGSCRTLTQEDRCFLDDLMESVGEEINEMAWIRKRKTKNKKLLRIEDRILVVSKYRIFTVGKRKGSLKKKICRSAHLFEITKIIRHEMSHIELIFKNFKIDILSEKSDDLVTTILQNYQVIIEGFPDESLLKFEGDSEKFEELLKKPTNSLGKGFVETYKAWCNCFQMKANQFLIDQISENILQNEEKAEQKILDLSFLSRFPKEMRGGKAIKPLVAALMHNQHFEEIYISTLNWKQAASVFSTAIGCTKKIKKVTFSDLGICDGFKSFGPALKNPLLPLEYLDLSNNSISEKEMKHLAKGLENMETGLKHLNLSNNSLNSDSITKLLDALKNNNHHLKIEHLDLSNNKFQRSGSLQFGLFLRALKGKMQLSHLNLSNCSLDLGMVFETIIEVSSNKNLQHIDVSNNKLKKNDFQSIAKMCQKITTLKHLSINHCNLKGEKIAIILEKIFKNKDLSEFVFRAGSNIISIEGIKKIQSLFKKYKNKNNLKELLLDDCQMENKGLSRICKSIQYLKGLERLSLSMNFSQGKTDKYLSSISSLFEIENLKFLRLAGNKKSHMTFSKNHLNDFFQPLMTNSTLKGLDISGNKLGDGCCIVLANCLSLNKGLHSLCVDGNDITLKTIQKLIWSSKENQMLFDIKWPKMDIDQVLKKAKKRDKESVLEQITDLKKKMLKTLESNYRQGGIVIDEAFGIITSKSPKSKKRTKKKARPYSMKVSRKVTSNINSSWNKDREKKTCKSEPSDTSSDSETKISEN</sequence>
<dbReference type="EMBL" id="JAOAOG010000257">
    <property type="protein sequence ID" value="KAJ6235434.1"/>
    <property type="molecule type" value="Genomic_DNA"/>
</dbReference>